<name>A0A5B7EK51_PORTR</name>
<keyword evidence="2" id="KW-1185">Reference proteome</keyword>
<comment type="caution">
    <text evidence="1">The sequence shown here is derived from an EMBL/GenBank/DDBJ whole genome shotgun (WGS) entry which is preliminary data.</text>
</comment>
<gene>
    <name evidence="1" type="ORF">E2C01_027169</name>
</gene>
<evidence type="ECO:0000313" key="2">
    <source>
        <dbReference type="Proteomes" id="UP000324222"/>
    </source>
</evidence>
<reference evidence="1 2" key="1">
    <citation type="submission" date="2019-05" db="EMBL/GenBank/DDBJ databases">
        <title>Another draft genome of Portunus trituberculatus and its Hox gene families provides insights of decapod evolution.</title>
        <authorList>
            <person name="Jeong J.-H."/>
            <person name="Song I."/>
            <person name="Kim S."/>
            <person name="Choi T."/>
            <person name="Kim D."/>
            <person name="Ryu S."/>
            <person name="Kim W."/>
        </authorList>
    </citation>
    <scope>NUCLEOTIDE SEQUENCE [LARGE SCALE GENOMIC DNA]</scope>
    <source>
        <tissue evidence="1">Muscle</tissue>
    </source>
</reference>
<accession>A0A5B7EK51</accession>
<protein>
    <submittedName>
        <fullName evidence="1">Uncharacterized protein</fullName>
    </submittedName>
</protein>
<dbReference type="EMBL" id="VSRR010002908">
    <property type="protein sequence ID" value="MPC33805.1"/>
    <property type="molecule type" value="Genomic_DNA"/>
</dbReference>
<dbReference type="AlphaFoldDB" id="A0A5B7EK51"/>
<proteinExistence type="predicted"/>
<dbReference type="Proteomes" id="UP000324222">
    <property type="component" value="Unassembled WGS sequence"/>
</dbReference>
<organism evidence="1 2">
    <name type="scientific">Portunus trituberculatus</name>
    <name type="common">Swimming crab</name>
    <name type="synonym">Neptunus trituberculatus</name>
    <dbReference type="NCBI Taxonomy" id="210409"/>
    <lineage>
        <taxon>Eukaryota</taxon>
        <taxon>Metazoa</taxon>
        <taxon>Ecdysozoa</taxon>
        <taxon>Arthropoda</taxon>
        <taxon>Crustacea</taxon>
        <taxon>Multicrustacea</taxon>
        <taxon>Malacostraca</taxon>
        <taxon>Eumalacostraca</taxon>
        <taxon>Eucarida</taxon>
        <taxon>Decapoda</taxon>
        <taxon>Pleocyemata</taxon>
        <taxon>Brachyura</taxon>
        <taxon>Eubrachyura</taxon>
        <taxon>Portunoidea</taxon>
        <taxon>Portunidae</taxon>
        <taxon>Portuninae</taxon>
        <taxon>Portunus</taxon>
    </lineage>
</organism>
<sequence length="84" mass="9463">MVVPDHWCHVPGREKTPLTVEEWRSLTIPRTHEASCKEKDGKQCCNGLDTTSPQHRDDTKQDVDILAVLAEKANVDMPHSSQTL</sequence>
<evidence type="ECO:0000313" key="1">
    <source>
        <dbReference type="EMBL" id="MPC33805.1"/>
    </source>
</evidence>